<dbReference type="CDD" id="cd03454">
    <property type="entry name" value="YdeM"/>
    <property type="match status" value="1"/>
</dbReference>
<dbReference type="PANTHER" id="PTHR43664:SF1">
    <property type="entry name" value="BETA-METHYLMALYL-COA DEHYDRATASE"/>
    <property type="match status" value="1"/>
</dbReference>
<evidence type="ECO:0000313" key="3">
    <source>
        <dbReference type="Proteomes" id="UP000655420"/>
    </source>
</evidence>
<sequence>MYFDDLPVGYSFETAERELAEAEIIAFASQWDPQFFHTDPEAAKSSPYGGLIASGYHTLLTAFTLELASNVWTEASMGSPGMDALRWLRPVRPGDRLRVRVEVTETRPSRSKPDRGITRFAHTVLNQHGEAVMTYETMVILARRPDASAAS</sequence>
<proteinExistence type="predicted"/>
<dbReference type="InterPro" id="IPR052342">
    <property type="entry name" value="MCH/BMMD"/>
</dbReference>
<dbReference type="RefSeq" id="WP_200609894.1">
    <property type="nucleotide sequence ID" value="NZ_JAEHHL010000006.1"/>
</dbReference>
<comment type="caution">
    <text evidence="2">The sequence shown here is derived from an EMBL/GenBank/DDBJ whole genome shotgun (WGS) entry which is preliminary data.</text>
</comment>
<evidence type="ECO:0000259" key="1">
    <source>
        <dbReference type="Pfam" id="PF01575"/>
    </source>
</evidence>
<dbReference type="SUPFAM" id="SSF54637">
    <property type="entry name" value="Thioesterase/thiol ester dehydrase-isomerase"/>
    <property type="match status" value="1"/>
</dbReference>
<dbReference type="Pfam" id="PF01575">
    <property type="entry name" value="MaoC_dehydratas"/>
    <property type="match status" value="1"/>
</dbReference>
<organism evidence="2 3">
    <name type="scientific">Thermohalobaculum xanthum</name>
    <dbReference type="NCBI Taxonomy" id="2753746"/>
    <lineage>
        <taxon>Bacteria</taxon>
        <taxon>Pseudomonadati</taxon>
        <taxon>Pseudomonadota</taxon>
        <taxon>Alphaproteobacteria</taxon>
        <taxon>Rhodobacterales</taxon>
        <taxon>Paracoccaceae</taxon>
        <taxon>Thermohalobaculum</taxon>
    </lineage>
</organism>
<reference evidence="2" key="1">
    <citation type="submission" date="2020-12" db="EMBL/GenBank/DDBJ databases">
        <title>Bacterial taxonomy.</title>
        <authorList>
            <person name="Pan X."/>
        </authorList>
    </citation>
    <scope>NUCLEOTIDE SEQUENCE</scope>
    <source>
        <strain evidence="2">M0105</strain>
    </source>
</reference>
<dbReference type="Gene3D" id="3.10.129.10">
    <property type="entry name" value="Hotdog Thioesterase"/>
    <property type="match status" value="1"/>
</dbReference>
<name>A0A8J7M7L9_9RHOB</name>
<evidence type="ECO:0000313" key="2">
    <source>
        <dbReference type="EMBL" id="MBK0399700.1"/>
    </source>
</evidence>
<keyword evidence="3" id="KW-1185">Reference proteome</keyword>
<protein>
    <submittedName>
        <fullName evidence="2">MaoC family dehydratase</fullName>
    </submittedName>
</protein>
<dbReference type="Proteomes" id="UP000655420">
    <property type="component" value="Unassembled WGS sequence"/>
</dbReference>
<gene>
    <name evidence="2" type="ORF">H0I76_10895</name>
</gene>
<accession>A0A8J7M7L9</accession>
<dbReference type="EMBL" id="JAEHHL010000006">
    <property type="protein sequence ID" value="MBK0399700.1"/>
    <property type="molecule type" value="Genomic_DNA"/>
</dbReference>
<dbReference type="AlphaFoldDB" id="A0A8J7M7L9"/>
<feature type="domain" description="MaoC-like" evidence="1">
    <location>
        <begin position="9"/>
        <end position="115"/>
    </location>
</feature>
<dbReference type="InterPro" id="IPR029069">
    <property type="entry name" value="HotDog_dom_sf"/>
</dbReference>
<dbReference type="InterPro" id="IPR002539">
    <property type="entry name" value="MaoC-like_dom"/>
</dbReference>
<dbReference type="PANTHER" id="PTHR43664">
    <property type="entry name" value="MONOAMINE OXIDASE-RELATED"/>
    <property type="match status" value="1"/>
</dbReference>